<evidence type="ECO:0000256" key="1">
    <source>
        <dbReference type="SAM" id="MobiDB-lite"/>
    </source>
</evidence>
<feature type="compositionally biased region" description="Polar residues" evidence="1">
    <location>
        <begin position="658"/>
        <end position="676"/>
    </location>
</feature>
<feature type="transmembrane region" description="Helical" evidence="2">
    <location>
        <begin position="450"/>
        <end position="467"/>
    </location>
</feature>
<feature type="region of interest" description="Disordered" evidence="1">
    <location>
        <begin position="310"/>
        <end position="339"/>
    </location>
</feature>
<feature type="region of interest" description="Disordered" evidence="1">
    <location>
        <begin position="629"/>
        <end position="676"/>
    </location>
</feature>
<dbReference type="Gene3D" id="1.20.1250.20">
    <property type="entry name" value="MFS general substrate transporter like domains"/>
    <property type="match status" value="1"/>
</dbReference>
<dbReference type="EMBL" id="CP044418">
    <property type="protein sequence ID" value="QOY41463.1"/>
    <property type="molecule type" value="Genomic_DNA"/>
</dbReference>
<keyword evidence="2" id="KW-1133">Transmembrane helix</keyword>
<dbReference type="VEuPathDB" id="CryptoDB:CPATCC_0022080"/>
<feature type="transmembrane region" description="Helical" evidence="2">
    <location>
        <begin position="380"/>
        <end position="400"/>
    </location>
</feature>
<feature type="transmembrane region" description="Helical" evidence="2">
    <location>
        <begin position="540"/>
        <end position="561"/>
    </location>
</feature>
<dbReference type="InterPro" id="IPR050327">
    <property type="entry name" value="Proton-linked_MCT"/>
</dbReference>
<feature type="transmembrane region" description="Helical" evidence="2">
    <location>
        <begin position="159"/>
        <end position="179"/>
    </location>
</feature>
<feature type="transmembrane region" description="Helical" evidence="2">
    <location>
        <begin position="120"/>
        <end position="147"/>
    </location>
</feature>
<dbReference type="SUPFAM" id="SSF103473">
    <property type="entry name" value="MFS general substrate transporter"/>
    <property type="match status" value="1"/>
</dbReference>
<dbReference type="InterPro" id="IPR036259">
    <property type="entry name" value="MFS_trans_sf"/>
</dbReference>
<dbReference type="PANTHER" id="PTHR11360:SF284">
    <property type="entry name" value="EG:103B4.3 PROTEIN-RELATED"/>
    <property type="match status" value="1"/>
</dbReference>
<protein>
    <submittedName>
        <fullName evidence="3">Uncharacterized protein</fullName>
    </submittedName>
</protein>
<proteinExistence type="predicted"/>
<sequence>MLKKQKFQNGGLFLLLLLLTFGSLISLISNTSKIYSIIIEDLKKNIFKEETILSYIYSISIIGFCIIPSGILFSKPNASRNVLLYGILITLFGYISLYVTQKICIYYMMVNVLNDLSNSIIFTFLYGISFALILQGGVTLNLGSLWINLLYWPIKYSGLITSIQFTIYSIGGLSLSEIYRLCFLESGSIRHFFLTCFFISLLIGFSSIYMIINIEKKILLNNQQVFENLCEDSNNHNKEINDEDRESLTREESNIKVEEKSNNIDEILMSNDKYFDEYNKSENINNQSVVNKIITYDKNKSIKQLIIKHDDSNNNNNNNHHHHHHHHHNSSSNSNSNSNNSIYLEKSENLLINHTKMNKYQHIKISILNFIKLISNLETISLIFVYLFTISTGQFFGTFIQRFSIYYIPDITKEKSIRMIQILTVIELFVRVISGYLSDLLANNKIMYKSTQTIILTLTMSLSLLLINYLKSYWLVVIFGVGFSYAGMYSIAPSYIRSLFKPTEFALVNSFCYSMVIPGNLILSLVLANTPQKYTTSLQIIGYLSLIPLSIMIVYKIQYLYKKCIIKNEMQDETIEDDENNDNNNKNIFENIEYGIDKIAQDITILQKDINNFQKVMSEINLIDKIKNKDKSDKNNKNNNNNNNNSLTISTYSSSSSMLPSSGDISKNTSMSNIKN</sequence>
<feature type="transmembrane region" description="Helical" evidence="2">
    <location>
        <begin position="191"/>
        <end position="212"/>
    </location>
</feature>
<evidence type="ECO:0000313" key="4">
    <source>
        <dbReference type="Proteomes" id="UP000593906"/>
    </source>
</evidence>
<feature type="compositionally biased region" description="Basic residues" evidence="1">
    <location>
        <begin position="319"/>
        <end position="329"/>
    </location>
</feature>
<feature type="transmembrane region" description="Helical" evidence="2">
    <location>
        <begin position="52"/>
        <end position="73"/>
    </location>
</feature>
<dbReference type="AlphaFoldDB" id="A0A7S7LGX6"/>
<gene>
    <name evidence="3" type="ORF">CPATCC_002019</name>
</gene>
<evidence type="ECO:0000256" key="2">
    <source>
        <dbReference type="SAM" id="Phobius"/>
    </source>
</evidence>
<dbReference type="PANTHER" id="PTHR11360">
    <property type="entry name" value="MONOCARBOXYLATE TRANSPORTER"/>
    <property type="match status" value="1"/>
</dbReference>
<feature type="transmembrane region" description="Helical" evidence="2">
    <location>
        <begin position="420"/>
        <end position="438"/>
    </location>
</feature>
<feature type="transmembrane region" description="Helical" evidence="2">
    <location>
        <begin position="504"/>
        <end position="528"/>
    </location>
</feature>
<feature type="transmembrane region" description="Helical" evidence="2">
    <location>
        <begin position="82"/>
        <end position="100"/>
    </location>
</feature>
<feature type="compositionally biased region" description="Low complexity" evidence="1">
    <location>
        <begin position="637"/>
        <end position="657"/>
    </location>
</feature>
<dbReference type="Proteomes" id="UP000593906">
    <property type="component" value="Chromosome 5"/>
</dbReference>
<evidence type="ECO:0000313" key="3">
    <source>
        <dbReference type="EMBL" id="QOY41463.1"/>
    </source>
</evidence>
<feature type="transmembrane region" description="Helical" evidence="2">
    <location>
        <begin position="473"/>
        <end position="492"/>
    </location>
</feature>
<feature type="region of interest" description="Disordered" evidence="1">
    <location>
        <begin position="236"/>
        <end position="256"/>
    </location>
</feature>
<reference evidence="3 4" key="1">
    <citation type="submission" date="2019-09" db="EMBL/GenBank/DDBJ databases">
        <title>Consistent, comparative and evidence-based genome assembly and annotation for Cryptosporidium parvum, C. hominis and C. tyzzeri.</title>
        <authorList>
            <person name="Baptista R.P."/>
            <person name="Li Y."/>
            <person name="Sateriale A."/>
            <person name="Ansell B."/>
            <person name="Jex A."/>
            <person name="Sanders M."/>
            <person name="Brooks K."/>
            <person name="Tracey A."/>
            <person name="Berriman M."/>
            <person name="Striepen B."/>
            <person name="Cotton J.A."/>
            <person name="Kissinger J.C."/>
        </authorList>
    </citation>
    <scope>NUCLEOTIDE SEQUENCE [LARGE SCALE GENOMIC DNA]</scope>
    <source>
        <strain evidence="3 4">IOWA-ATCC</strain>
    </source>
</reference>
<keyword evidence="2" id="KW-0472">Membrane</keyword>
<name>A0A7S7LGX6_CRYPV</name>
<keyword evidence="2" id="KW-0812">Transmembrane</keyword>
<accession>A0A7S7LGX6</accession>
<feature type="compositionally biased region" description="Low complexity" evidence="1">
    <location>
        <begin position="330"/>
        <end position="339"/>
    </location>
</feature>
<organism evidence="3 4">
    <name type="scientific">Cryptosporidium parvum</name>
    <dbReference type="NCBI Taxonomy" id="5807"/>
    <lineage>
        <taxon>Eukaryota</taxon>
        <taxon>Sar</taxon>
        <taxon>Alveolata</taxon>
        <taxon>Apicomplexa</taxon>
        <taxon>Conoidasida</taxon>
        <taxon>Coccidia</taxon>
        <taxon>Eucoccidiorida</taxon>
        <taxon>Eimeriorina</taxon>
        <taxon>Cryptosporidiidae</taxon>
        <taxon>Cryptosporidium</taxon>
    </lineage>
</organism>